<evidence type="ECO:0000313" key="6">
    <source>
        <dbReference type="EMBL" id="KQK00458.1"/>
    </source>
</evidence>
<comment type="cofactor">
    <cofactor evidence="3">
        <name>Mn(2+)</name>
        <dbReference type="ChEBI" id="CHEBI:29035"/>
    </cofactor>
</comment>
<feature type="domain" description="PPM-type phosphatase" evidence="5">
    <location>
        <begin position="74"/>
        <end position="319"/>
    </location>
</feature>
<proteinExistence type="inferred from homology"/>
<dbReference type="Gramene" id="KQK00458">
    <property type="protein sequence ID" value="KQK00458"/>
    <property type="gene ID" value="BRADI_3g49550v3"/>
</dbReference>
<dbReference type="SUPFAM" id="SSF81606">
    <property type="entry name" value="PP2C-like"/>
    <property type="match status" value="1"/>
</dbReference>
<feature type="compositionally biased region" description="Basic residues" evidence="4">
    <location>
        <begin position="297"/>
        <end position="306"/>
    </location>
</feature>
<keyword evidence="3" id="KW-0378">Hydrolase</keyword>
<evidence type="ECO:0000256" key="3">
    <source>
        <dbReference type="RuleBase" id="RU366020"/>
    </source>
</evidence>
<dbReference type="PROSITE" id="PS51746">
    <property type="entry name" value="PPM_2"/>
    <property type="match status" value="1"/>
</dbReference>
<dbReference type="GO" id="GO:0046872">
    <property type="term" value="F:metal ion binding"/>
    <property type="evidence" value="ECO:0007669"/>
    <property type="project" value="UniProtKB-UniRule"/>
</dbReference>
<dbReference type="PANTHER" id="PTHR12320:SF81">
    <property type="entry name" value="PROTEIN PHOSPHATASE 2C 23-RELATED"/>
    <property type="match status" value="1"/>
</dbReference>
<feature type="region of interest" description="Disordered" evidence="4">
    <location>
        <begin position="287"/>
        <end position="308"/>
    </location>
</feature>
<dbReference type="GO" id="GO:0004722">
    <property type="term" value="F:protein serine/threonine phosphatase activity"/>
    <property type="evidence" value="ECO:0000318"/>
    <property type="project" value="GO_Central"/>
</dbReference>
<dbReference type="RefSeq" id="XP_003572738.1">
    <property type="nucleotide sequence ID" value="XM_003572690.1"/>
</dbReference>
<evidence type="ECO:0000256" key="4">
    <source>
        <dbReference type="SAM" id="MobiDB-lite"/>
    </source>
</evidence>
<dbReference type="OrthoDB" id="681748at2759"/>
<dbReference type="eggNOG" id="KOG1379">
    <property type="taxonomic scope" value="Eukaryota"/>
</dbReference>
<evidence type="ECO:0000256" key="1">
    <source>
        <dbReference type="ARBA" id="ARBA00047761"/>
    </source>
</evidence>
<reference evidence="6" key="2">
    <citation type="submission" date="2017-06" db="EMBL/GenBank/DDBJ databases">
        <title>WGS assembly of Brachypodium distachyon.</title>
        <authorList>
            <consortium name="The International Brachypodium Initiative"/>
            <person name="Lucas S."/>
            <person name="Harmon-Smith M."/>
            <person name="Lail K."/>
            <person name="Tice H."/>
            <person name="Grimwood J."/>
            <person name="Bruce D."/>
            <person name="Barry K."/>
            <person name="Shu S."/>
            <person name="Lindquist E."/>
            <person name="Wang M."/>
            <person name="Pitluck S."/>
            <person name="Vogel J.P."/>
            <person name="Garvin D.F."/>
            <person name="Mockler T.C."/>
            <person name="Schmutz J."/>
            <person name="Rokhsar D."/>
            <person name="Bevan M.W."/>
        </authorList>
    </citation>
    <scope>NUCLEOTIDE SEQUENCE</scope>
    <source>
        <strain evidence="6">Bd21</strain>
    </source>
</reference>
<dbReference type="SMART" id="SM00332">
    <property type="entry name" value="PP2Cc"/>
    <property type="match status" value="1"/>
</dbReference>
<dbReference type="Gene3D" id="3.60.40.10">
    <property type="entry name" value="PPM-type phosphatase domain"/>
    <property type="match status" value="1"/>
</dbReference>
<keyword evidence="3" id="KW-0479">Metal-binding</keyword>
<accession>I1IBV1</accession>
<dbReference type="EMBL" id="CM000882">
    <property type="protein sequence ID" value="KQK00458.1"/>
    <property type="molecule type" value="Genomic_DNA"/>
</dbReference>
<keyword evidence="3" id="KW-0464">Manganese</keyword>
<dbReference type="EC" id="3.1.3.16" evidence="3"/>
<keyword evidence="8" id="KW-1185">Reference proteome</keyword>
<evidence type="ECO:0000259" key="5">
    <source>
        <dbReference type="PROSITE" id="PS51746"/>
    </source>
</evidence>
<evidence type="ECO:0000313" key="7">
    <source>
        <dbReference type="EnsemblPlants" id="KQK00458"/>
    </source>
</evidence>
<dbReference type="InterPro" id="IPR039123">
    <property type="entry name" value="PPTC7"/>
</dbReference>
<comment type="catalytic activity">
    <reaction evidence="1 3">
        <text>O-phospho-L-seryl-[protein] + H2O = L-seryl-[protein] + phosphate</text>
        <dbReference type="Rhea" id="RHEA:20629"/>
        <dbReference type="Rhea" id="RHEA-COMP:9863"/>
        <dbReference type="Rhea" id="RHEA-COMP:11604"/>
        <dbReference type="ChEBI" id="CHEBI:15377"/>
        <dbReference type="ChEBI" id="CHEBI:29999"/>
        <dbReference type="ChEBI" id="CHEBI:43474"/>
        <dbReference type="ChEBI" id="CHEBI:83421"/>
        <dbReference type="EC" id="3.1.3.16"/>
    </reaction>
</comment>
<evidence type="ECO:0000256" key="2">
    <source>
        <dbReference type="ARBA" id="ARBA00048336"/>
    </source>
</evidence>
<dbReference type="Proteomes" id="UP000008810">
    <property type="component" value="Chromosome 3"/>
</dbReference>
<dbReference type="InterPro" id="IPR036457">
    <property type="entry name" value="PPM-type-like_dom_sf"/>
</dbReference>
<dbReference type="AlphaFoldDB" id="I1IBV1"/>
<dbReference type="GeneID" id="100821217"/>
<dbReference type="SMR" id="I1IBV1"/>
<protein>
    <recommendedName>
        <fullName evidence="3">Protein phosphatase</fullName>
        <ecNumber evidence="3">3.1.3.16</ecNumber>
    </recommendedName>
</protein>
<reference evidence="6 7" key="1">
    <citation type="journal article" date="2010" name="Nature">
        <title>Genome sequencing and analysis of the model grass Brachypodium distachyon.</title>
        <authorList>
            <consortium name="International Brachypodium Initiative"/>
        </authorList>
    </citation>
    <scope>NUCLEOTIDE SEQUENCE [LARGE SCALE GENOMIC DNA]</scope>
    <source>
        <strain evidence="6 7">Bd21</strain>
    </source>
</reference>
<sequence>METLEPIQQTLREIDKRVPYSLRAAFGLAHRPVALPSDDGDIASFVASFFQPQDDGPGPAETRGNDEEEEPRARAGLRMDWACYARDHDEDAHFGHGEAGVVGVADGVGGYRKRGVDAGAFSRGLMTAAFAEVCAAEPGTPVCPHTLLERAYEDTAASGAPGGSTAVILSLAPGGTDNTLRWAFIGDSAFAVFRGGRIVHRSRRQQKRFNHPLQLSAREGGVAKADVGEMAVREGDVVVVGTDGLFDNVFDGEIGVVVRMGTALGFSPKNMADVVAGVAYEMSRSNERDSPYSIDSRKHRGDRRHGGKPDDITVVVAFIVSAYS</sequence>
<dbReference type="HOGENOM" id="CLU_029404_3_1_1"/>
<comment type="cofactor">
    <cofactor evidence="3">
        <name>Mg(2+)</name>
        <dbReference type="ChEBI" id="CHEBI:18420"/>
    </cofactor>
</comment>
<reference evidence="7" key="3">
    <citation type="submission" date="2018-08" db="UniProtKB">
        <authorList>
            <consortium name="EnsemblPlants"/>
        </authorList>
    </citation>
    <scope>IDENTIFICATION</scope>
    <source>
        <strain evidence="7">cv. Bd21</strain>
    </source>
</reference>
<dbReference type="PANTHER" id="PTHR12320">
    <property type="entry name" value="PROTEIN PHOSPHATASE 2C"/>
    <property type="match status" value="1"/>
</dbReference>
<name>I1IBV1_BRADI</name>
<dbReference type="OMA" id="ANPATCG"/>
<feature type="region of interest" description="Disordered" evidence="4">
    <location>
        <begin position="49"/>
        <end position="73"/>
    </location>
</feature>
<dbReference type="KEGG" id="bdi:100821217"/>
<keyword evidence="3" id="KW-0904">Protein phosphatase</keyword>
<keyword evidence="3" id="KW-0460">Magnesium</keyword>
<organism evidence="7">
    <name type="scientific">Brachypodium distachyon</name>
    <name type="common">Purple false brome</name>
    <name type="synonym">Trachynia distachya</name>
    <dbReference type="NCBI Taxonomy" id="15368"/>
    <lineage>
        <taxon>Eukaryota</taxon>
        <taxon>Viridiplantae</taxon>
        <taxon>Streptophyta</taxon>
        <taxon>Embryophyta</taxon>
        <taxon>Tracheophyta</taxon>
        <taxon>Spermatophyta</taxon>
        <taxon>Magnoliopsida</taxon>
        <taxon>Liliopsida</taxon>
        <taxon>Poales</taxon>
        <taxon>Poaceae</taxon>
        <taxon>BOP clade</taxon>
        <taxon>Pooideae</taxon>
        <taxon>Stipodae</taxon>
        <taxon>Brachypodieae</taxon>
        <taxon>Brachypodium</taxon>
    </lineage>
</organism>
<dbReference type="InterPro" id="IPR001932">
    <property type="entry name" value="PPM-type_phosphatase-like_dom"/>
</dbReference>
<comment type="similarity">
    <text evidence="3">Belongs to the PP2C family.</text>
</comment>
<comment type="catalytic activity">
    <reaction evidence="2 3">
        <text>O-phospho-L-threonyl-[protein] + H2O = L-threonyl-[protein] + phosphate</text>
        <dbReference type="Rhea" id="RHEA:47004"/>
        <dbReference type="Rhea" id="RHEA-COMP:11060"/>
        <dbReference type="Rhea" id="RHEA-COMP:11605"/>
        <dbReference type="ChEBI" id="CHEBI:15377"/>
        <dbReference type="ChEBI" id="CHEBI:30013"/>
        <dbReference type="ChEBI" id="CHEBI:43474"/>
        <dbReference type="ChEBI" id="CHEBI:61977"/>
        <dbReference type="EC" id="3.1.3.16"/>
    </reaction>
</comment>
<evidence type="ECO:0000313" key="8">
    <source>
        <dbReference type="Proteomes" id="UP000008810"/>
    </source>
</evidence>
<gene>
    <name evidence="7" type="primary">LOC100821217</name>
    <name evidence="6" type="ORF">BRADI_3g49550v3</name>
</gene>
<dbReference type="EnsemblPlants" id="KQK00458">
    <property type="protein sequence ID" value="KQK00458"/>
    <property type="gene ID" value="BRADI_3g49550v3"/>
</dbReference>